<gene>
    <name evidence="1" type="ORF">METZ01_LOCUS250780</name>
</gene>
<feature type="non-terminal residue" evidence="1">
    <location>
        <position position="34"/>
    </location>
</feature>
<protein>
    <submittedName>
        <fullName evidence="1">Uncharacterized protein</fullName>
    </submittedName>
</protein>
<proteinExistence type="predicted"/>
<name>A0A382IEA4_9ZZZZ</name>
<reference evidence="1" key="1">
    <citation type="submission" date="2018-05" db="EMBL/GenBank/DDBJ databases">
        <authorList>
            <person name="Lanie J.A."/>
            <person name="Ng W.-L."/>
            <person name="Kazmierczak K.M."/>
            <person name="Andrzejewski T.M."/>
            <person name="Davidsen T.M."/>
            <person name="Wayne K.J."/>
            <person name="Tettelin H."/>
            <person name="Glass J.I."/>
            <person name="Rusch D."/>
            <person name="Podicherti R."/>
            <person name="Tsui H.-C.T."/>
            <person name="Winkler M.E."/>
        </authorList>
    </citation>
    <scope>NUCLEOTIDE SEQUENCE</scope>
</reference>
<dbReference type="EMBL" id="UINC01066835">
    <property type="protein sequence ID" value="SVB97926.1"/>
    <property type="molecule type" value="Genomic_DNA"/>
</dbReference>
<sequence length="34" mass="3879">MVGHLIHVCNIQEKSHCPVGKFHNLVFYQSGKKV</sequence>
<dbReference type="AlphaFoldDB" id="A0A382IEA4"/>
<organism evidence="1">
    <name type="scientific">marine metagenome</name>
    <dbReference type="NCBI Taxonomy" id="408172"/>
    <lineage>
        <taxon>unclassified sequences</taxon>
        <taxon>metagenomes</taxon>
        <taxon>ecological metagenomes</taxon>
    </lineage>
</organism>
<accession>A0A382IEA4</accession>
<evidence type="ECO:0000313" key="1">
    <source>
        <dbReference type="EMBL" id="SVB97926.1"/>
    </source>
</evidence>